<keyword evidence="6" id="KW-1185">Reference proteome</keyword>
<dbReference type="Pfam" id="PF00005">
    <property type="entry name" value="ABC_tran"/>
    <property type="match status" value="2"/>
</dbReference>
<gene>
    <name evidence="5" type="ORF">GCM10010274_20580</name>
</gene>
<feature type="domain" description="ABC transporter" evidence="4">
    <location>
        <begin position="6"/>
        <end position="227"/>
    </location>
</feature>
<dbReference type="InterPro" id="IPR032524">
    <property type="entry name" value="ABC_tran_C"/>
</dbReference>
<reference evidence="5" key="1">
    <citation type="journal article" date="2014" name="Int. J. Syst. Evol. Microbiol.">
        <title>Complete genome sequence of Corynebacterium casei LMG S-19264T (=DSM 44701T), isolated from a smear-ripened cheese.</title>
        <authorList>
            <consortium name="US DOE Joint Genome Institute (JGI-PGF)"/>
            <person name="Walter F."/>
            <person name="Albersmeier A."/>
            <person name="Kalinowski J."/>
            <person name="Ruckert C."/>
        </authorList>
    </citation>
    <scope>NUCLEOTIDE SEQUENCE</scope>
    <source>
        <strain evidence="5">JCM 4391</strain>
    </source>
</reference>
<evidence type="ECO:0000313" key="6">
    <source>
        <dbReference type="Proteomes" id="UP000636661"/>
    </source>
</evidence>
<dbReference type="SMART" id="SM00382">
    <property type="entry name" value="AAA"/>
    <property type="match status" value="2"/>
</dbReference>
<dbReference type="RefSeq" id="WP_189550438.1">
    <property type="nucleotide sequence ID" value="NZ_BMTP01000004.1"/>
</dbReference>
<evidence type="ECO:0000259" key="4">
    <source>
        <dbReference type="PROSITE" id="PS50893"/>
    </source>
</evidence>
<comment type="caution">
    <text evidence="5">The sequence shown here is derived from an EMBL/GenBank/DDBJ whole genome shotgun (WGS) entry which is preliminary data.</text>
</comment>
<dbReference type="InterPro" id="IPR037118">
    <property type="entry name" value="Val-tRNA_synth_C_sf"/>
</dbReference>
<evidence type="ECO:0000256" key="2">
    <source>
        <dbReference type="ARBA" id="ARBA00022840"/>
    </source>
</evidence>
<dbReference type="AlphaFoldDB" id="A0A918HVY5"/>
<dbReference type="GO" id="GO:0003677">
    <property type="term" value="F:DNA binding"/>
    <property type="evidence" value="ECO:0007669"/>
    <property type="project" value="InterPro"/>
</dbReference>
<dbReference type="Pfam" id="PF12848">
    <property type="entry name" value="ABC_tran_Xtn"/>
    <property type="match status" value="1"/>
</dbReference>
<dbReference type="InterPro" id="IPR003593">
    <property type="entry name" value="AAA+_ATPase"/>
</dbReference>
<dbReference type="PANTHER" id="PTHR42855">
    <property type="entry name" value="ABC TRANSPORTER ATP-BINDING SUBUNIT"/>
    <property type="match status" value="1"/>
</dbReference>
<dbReference type="Gene3D" id="3.40.50.300">
    <property type="entry name" value="P-loop containing nucleotide triphosphate hydrolases"/>
    <property type="match status" value="2"/>
</dbReference>
<dbReference type="PROSITE" id="PS50893">
    <property type="entry name" value="ABC_TRANSPORTER_2"/>
    <property type="match status" value="2"/>
</dbReference>
<dbReference type="CDD" id="cd03221">
    <property type="entry name" value="ABCF_EF-3"/>
    <property type="match status" value="2"/>
</dbReference>
<organism evidence="5 6">
    <name type="scientific">Streptomyces lavendofoliae</name>
    <dbReference type="NCBI Taxonomy" id="67314"/>
    <lineage>
        <taxon>Bacteria</taxon>
        <taxon>Bacillati</taxon>
        <taxon>Actinomycetota</taxon>
        <taxon>Actinomycetes</taxon>
        <taxon>Kitasatosporales</taxon>
        <taxon>Streptomycetaceae</taxon>
        <taxon>Streptomyces</taxon>
    </lineage>
</organism>
<evidence type="ECO:0000256" key="1">
    <source>
        <dbReference type="ARBA" id="ARBA00022741"/>
    </source>
</evidence>
<keyword evidence="3" id="KW-0175">Coiled coil</keyword>
<name>A0A918HVY5_9ACTN</name>
<accession>A0A918HVY5</accession>
<dbReference type="InterPro" id="IPR003439">
    <property type="entry name" value="ABC_transporter-like_ATP-bd"/>
</dbReference>
<dbReference type="Gene3D" id="1.10.287.380">
    <property type="entry name" value="Valyl-tRNA synthetase, C-terminal domain"/>
    <property type="match status" value="1"/>
</dbReference>
<feature type="domain" description="ABC transporter" evidence="4">
    <location>
        <begin position="291"/>
        <end position="524"/>
    </location>
</feature>
<dbReference type="InterPro" id="IPR027417">
    <property type="entry name" value="P-loop_NTPase"/>
</dbReference>
<dbReference type="PANTHER" id="PTHR42855:SF1">
    <property type="entry name" value="ABC TRANSPORTER DOMAIN-CONTAINING PROTEIN"/>
    <property type="match status" value="1"/>
</dbReference>
<dbReference type="GO" id="GO:0005524">
    <property type="term" value="F:ATP binding"/>
    <property type="evidence" value="ECO:0007669"/>
    <property type="project" value="UniProtKB-KW"/>
</dbReference>
<reference evidence="5" key="2">
    <citation type="submission" date="2020-09" db="EMBL/GenBank/DDBJ databases">
        <authorList>
            <person name="Sun Q."/>
            <person name="Ohkuma M."/>
        </authorList>
    </citation>
    <scope>NUCLEOTIDE SEQUENCE</scope>
    <source>
        <strain evidence="5">JCM 4391</strain>
    </source>
</reference>
<dbReference type="InterPro" id="IPR017871">
    <property type="entry name" value="ABC_transporter-like_CS"/>
</dbReference>
<dbReference type="GO" id="GO:0016887">
    <property type="term" value="F:ATP hydrolysis activity"/>
    <property type="evidence" value="ECO:0007669"/>
    <property type="project" value="InterPro"/>
</dbReference>
<dbReference type="Proteomes" id="UP000636661">
    <property type="component" value="Unassembled WGS sequence"/>
</dbReference>
<feature type="coiled-coil region" evidence="3">
    <location>
        <begin position="528"/>
        <end position="600"/>
    </location>
</feature>
<dbReference type="InterPro" id="IPR051309">
    <property type="entry name" value="ABCF_ATPase"/>
</dbReference>
<keyword evidence="1" id="KW-0547">Nucleotide-binding</keyword>
<evidence type="ECO:0000256" key="3">
    <source>
        <dbReference type="SAM" id="Coils"/>
    </source>
</evidence>
<protein>
    <submittedName>
        <fullName evidence="5">ABC transporter ATP-binding protein</fullName>
    </submittedName>
</protein>
<dbReference type="SUPFAM" id="SSF52540">
    <property type="entry name" value="P-loop containing nucleoside triphosphate hydrolases"/>
    <property type="match status" value="2"/>
</dbReference>
<dbReference type="PROSITE" id="PS00211">
    <property type="entry name" value="ABC_TRANSPORTER_1"/>
    <property type="match status" value="2"/>
</dbReference>
<dbReference type="InterPro" id="IPR032781">
    <property type="entry name" value="ABC_tran_Xtn"/>
</dbReference>
<evidence type="ECO:0000313" key="5">
    <source>
        <dbReference type="EMBL" id="GGU33314.1"/>
    </source>
</evidence>
<keyword evidence="2 5" id="KW-0067">ATP-binding</keyword>
<dbReference type="EMBL" id="BMTP01000004">
    <property type="protein sequence ID" value="GGU33314.1"/>
    <property type="molecule type" value="Genomic_DNA"/>
</dbReference>
<proteinExistence type="predicted"/>
<dbReference type="Pfam" id="PF16326">
    <property type="entry name" value="ABC_tran_CTD"/>
    <property type="match status" value="1"/>
</dbReference>
<sequence length="601" mass="66438">MAVNLVNVEAVSKVYGTRALLDGVSLGVSEGDRIGVVGRNGDGKTTLIRMIAKLEDADTGRVTHSGGLRIGVLTQHDSLDPAATVRHEVIGDLADHEWAGSAKIRDVLTGLFGGLDLPGFPQGLDTVIGPLSGGERRRIALAKLLIAEQDLIVLDEPTNHLDVEGIAWLARHLQERRSALVCVTHDRWFLDQVCTRMWDVQRGSVHEYEGGYSDYVFARAERERIAATEEVKRQNLMRKELAWLRRGAPARTSKPRYRIEAANELIADVPPPRDTSELMKFANARLGRTVFDLEDVTVTAGPKVLLKHLTWQLGPGDRIGLVGVNGAGKTSLLRALADAATTRGEEQPAGGRIVVGKTVRLAYLSQDVAELPATLRVLEAVQQVRDRVDLGKGREMTAGQLCEQFGFTKEKQWTPVGDLSGGERRRLQLLRLLMDEPNVLFLDEPTNDLDIETLTQLEDLLDGWPGSMVVISHDRFFIERTTDKTFALLGDATLRMLPRGIDEYLERRRRMIETAAPVPAAAASAPVREKSAGDSRAAKKELQKIERQLDKVSEKEAALHARIAENATDFEQVAKLDAELRELAAQREDLETRWLELAEDA</sequence>